<dbReference type="InterPro" id="IPR015798">
    <property type="entry name" value="Cu_amine_oxidase_C"/>
</dbReference>
<dbReference type="EMBL" id="JAQGDS010000002">
    <property type="protein sequence ID" value="KAJ6263153.1"/>
    <property type="molecule type" value="Genomic_DNA"/>
</dbReference>
<evidence type="ECO:0000256" key="10">
    <source>
        <dbReference type="SAM" id="MobiDB-lite"/>
    </source>
</evidence>
<evidence type="ECO:0000256" key="7">
    <source>
        <dbReference type="PIRSR" id="PIRSR600269-50"/>
    </source>
</evidence>
<organism evidence="13 14">
    <name type="scientific">Drechslerella dactyloides</name>
    <name type="common">Nematode-trapping fungus</name>
    <name type="synonym">Arthrobotrys dactyloides</name>
    <dbReference type="NCBI Taxonomy" id="74499"/>
    <lineage>
        <taxon>Eukaryota</taxon>
        <taxon>Fungi</taxon>
        <taxon>Dikarya</taxon>
        <taxon>Ascomycota</taxon>
        <taxon>Pezizomycotina</taxon>
        <taxon>Orbiliomycetes</taxon>
        <taxon>Orbiliales</taxon>
        <taxon>Orbiliaceae</taxon>
        <taxon>Drechslerella</taxon>
    </lineage>
</organism>
<dbReference type="GO" id="GO:0008131">
    <property type="term" value="F:primary methylamine oxidase activity"/>
    <property type="evidence" value="ECO:0007669"/>
    <property type="project" value="InterPro"/>
</dbReference>
<dbReference type="InterPro" id="IPR016182">
    <property type="entry name" value="Cu_amine_oxidase_N-reg"/>
</dbReference>
<comment type="cofactor">
    <cofactor evidence="1">
        <name>Cu cation</name>
        <dbReference type="ChEBI" id="CHEBI:23378"/>
    </cofactor>
</comment>
<protein>
    <recommendedName>
        <fullName evidence="9">Amine oxidase</fullName>
        <ecNumber evidence="9">1.4.3.-</ecNumber>
    </recommendedName>
</protein>
<dbReference type="InterPro" id="IPR015800">
    <property type="entry name" value="Cu_amine_oxidase_N2"/>
</dbReference>
<keyword evidence="5 9" id="KW-0560">Oxidoreductase</keyword>
<dbReference type="InterPro" id="IPR000269">
    <property type="entry name" value="Cu_amine_oxidase"/>
</dbReference>
<feature type="modified residue" description="2',4',5'-topaquinone" evidence="8">
    <location>
        <position position="422"/>
    </location>
</feature>
<dbReference type="Proteomes" id="UP001221413">
    <property type="component" value="Unassembled WGS sequence"/>
</dbReference>
<reference evidence="13" key="1">
    <citation type="submission" date="2023-01" db="EMBL/GenBank/DDBJ databases">
        <title>The chitinases involved in constricting ring structure development in the nematode-trapping fungus Drechslerella dactyloides.</title>
        <authorList>
            <person name="Wang R."/>
            <person name="Zhang L."/>
            <person name="Tang P."/>
            <person name="Li S."/>
            <person name="Liang L."/>
        </authorList>
    </citation>
    <scope>NUCLEOTIDE SEQUENCE</scope>
    <source>
        <strain evidence="13">YMF1.00031</strain>
    </source>
</reference>
<dbReference type="PANTHER" id="PTHR10638:SF91">
    <property type="entry name" value="AMINE OXIDASE"/>
    <property type="match status" value="1"/>
</dbReference>
<evidence type="ECO:0000256" key="5">
    <source>
        <dbReference type="ARBA" id="ARBA00023002"/>
    </source>
</evidence>
<evidence type="ECO:0000313" key="14">
    <source>
        <dbReference type="Proteomes" id="UP001221413"/>
    </source>
</evidence>
<feature type="region of interest" description="Disordered" evidence="10">
    <location>
        <begin position="716"/>
        <end position="737"/>
    </location>
</feature>
<dbReference type="AlphaFoldDB" id="A0AAD6NNB5"/>
<dbReference type="GO" id="GO:0005507">
    <property type="term" value="F:copper ion binding"/>
    <property type="evidence" value="ECO:0007669"/>
    <property type="project" value="InterPro"/>
</dbReference>
<feature type="active site" description="Proton acceptor" evidence="7">
    <location>
        <position position="341"/>
    </location>
</feature>
<evidence type="ECO:0000256" key="6">
    <source>
        <dbReference type="ARBA" id="ARBA00023008"/>
    </source>
</evidence>
<dbReference type="EC" id="1.4.3.-" evidence="9"/>
<evidence type="ECO:0000313" key="13">
    <source>
        <dbReference type="EMBL" id="KAJ6263153.1"/>
    </source>
</evidence>
<dbReference type="Gene3D" id="3.10.450.40">
    <property type="match status" value="2"/>
</dbReference>
<dbReference type="InterPro" id="IPR036460">
    <property type="entry name" value="Cu_amine_oxidase_C_sf"/>
</dbReference>
<evidence type="ECO:0000256" key="3">
    <source>
        <dbReference type="ARBA" id="ARBA00022723"/>
    </source>
</evidence>
<proteinExistence type="inferred from homology"/>
<evidence type="ECO:0000256" key="8">
    <source>
        <dbReference type="PIRSR" id="PIRSR600269-51"/>
    </source>
</evidence>
<comment type="similarity">
    <text evidence="2 9">Belongs to the copper/topaquinone oxidase family.</text>
</comment>
<dbReference type="PANTHER" id="PTHR10638">
    <property type="entry name" value="COPPER AMINE OXIDASE"/>
    <property type="match status" value="1"/>
</dbReference>
<evidence type="ECO:0000256" key="9">
    <source>
        <dbReference type="RuleBase" id="RU000672"/>
    </source>
</evidence>
<keyword evidence="14" id="KW-1185">Reference proteome</keyword>
<comment type="caution">
    <text evidence="13">The sequence shown here is derived from an EMBL/GenBank/DDBJ whole genome shotgun (WGS) entry which is preliminary data.</text>
</comment>
<dbReference type="PROSITE" id="PS01164">
    <property type="entry name" value="COPPER_AMINE_OXID_1"/>
    <property type="match status" value="1"/>
</dbReference>
<keyword evidence="3 9" id="KW-0479">Metal-binding</keyword>
<comment type="cofactor">
    <cofactor evidence="9">
        <name>Cu cation</name>
        <dbReference type="ChEBI" id="CHEBI:23378"/>
    </cofactor>
    <text evidence="9">Contains 1 topaquinone per subunit.</text>
</comment>
<dbReference type="GO" id="GO:0009308">
    <property type="term" value="P:amine metabolic process"/>
    <property type="evidence" value="ECO:0007669"/>
    <property type="project" value="UniProtKB-UniRule"/>
</dbReference>
<comment type="PTM">
    <text evidence="8 9">Topaquinone (TPQ) is generated by copper-dependent autoxidation of a specific tyrosyl residue.</text>
</comment>
<feature type="compositionally biased region" description="Low complexity" evidence="10">
    <location>
        <begin position="725"/>
        <end position="737"/>
    </location>
</feature>
<dbReference type="SUPFAM" id="SSF54416">
    <property type="entry name" value="Amine oxidase N-terminal region"/>
    <property type="match status" value="2"/>
</dbReference>
<name>A0AAD6NNB5_DREDA</name>
<feature type="domain" description="Copper amine oxidase catalytic" evidence="11">
    <location>
        <begin position="275"/>
        <end position="624"/>
    </location>
</feature>
<dbReference type="InterPro" id="IPR049948">
    <property type="entry name" value="Cu_Am_ox_TPQ-bd"/>
</dbReference>
<evidence type="ECO:0000256" key="2">
    <source>
        <dbReference type="ARBA" id="ARBA00007983"/>
    </source>
</evidence>
<feature type="active site" description="Schiff-base intermediate with substrate; via topaquinone" evidence="7">
    <location>
        <position position="422"/>
    </location>
</feature>
<dbReference type="Gene3D" id="2.70.98.20">
    <property type="entry name" value="Copper amine oxidase, catalytic domain"/>
    <property type="match status" value="1"/>
</dbReference>
<accession>A0AAD6NNB5</accession>
<keyword evidence="4 7" id="KW-0801">TPQ</keyword>
<keyword evidence="6 9" id="KW-0186">Copper</keyword>
<feature type="domain" description="Copper amine oxidase N2-terminal" evidence="12">
    <location>
        <begin position="33"/>
        <end position="128"/>
    </location>
</feature>
<sequence length="755" mass="83697">MPHTSAVHSAAQANDRLKTLQAQIGATPHNDIHPLDPLSAAEISVASTLIKSKHIGKRFQFRYVTLVEPPKAVMTAYLDEELAGRTPTGRPDRIAEALYSIFDHETGWSYKIYEAIVNLTTNQVVQEKQLPEGVTEALSVKTMADAQEILVETKEFKDAIAKLNLPENVVVEIDPWMYGVDQPRFGPNRLSFLCYARHPSNNHPDGNLYSVPLPIIPMMDLQTMTVISIDPAASGGTEDGFAYNTHPEKAIDHCIANEYVPELQPNGLRKDLKPLQVVQPEGASFKITGRLVEWQKWRFRVGWNYREGMVINDVTYNGRRVFHRLSLSDMTVPYGDPRTRDIGAGLSANNLALGCDCLGLIHYFPGALASYTGEGEVKDNAVCLHEQDMGIGWKHTNYRTRRAVLTRNRMLVVQQILTVANYEYIFAWQFDQAGAIHFETRATGILSTCPIDPGKVSEWGNVVSPGVLAQYHQHIFCLRIDPAVDGWKNSVVQEEAVSLPISQERNPFGNAFVTEKTVIKTSSHADAAPEKNRVFKIVNSTKLNPYSKNPVGYKLVPHTGQLLLADPGSVAAQRARFAQHHLWVTKHRDGDLWCGGKYTNQSFREDGGLQDMVERRENVENEDILRVAPGLSFLLPRRTGRLSGLEHWSEGRQRLHETTTKIKTTTTNITTIITITVTAISDSAPTDIANTLSRPDVNLSTGHGHGTLLQTRCCQPATSNNKNRTAPSPAAAPALLPNTITTTTITTNANTKTIT</sequence>
<dbReference type="SUPFAM" id="SSF49998">
    <property type="entry name" value="Amine oxidase catalytic domain"/>
    <property type="match status" value="1"/>
</dbReference>
<gene>
    <name evidence="13" type="ORF">Dda_1713</name>
</gene>
<dbReference type="GO" id="GO:0048038">
    <property type="term" value="F:quinone binding"/>
    <property type="evidence" value="ECO:0007669"/>
    <property type="project" value="InterPro"/>
</dbReference>
<dbReference type="Pfam" id="PF02727">
    <property type="entry name" value="Cu_amine_oxidN2"/>
    <property type="match status" value="1"/>
</dbReference>
<evidence type="ECO:0000259" key="12">
    <source>
        <dbReference type="Pfam" id="PF02727"/>
    </source>
</evidence>
<dbReference type="Pfam" id="PF01179">
    <property type="entry name" value="Cu_amine_oxid"/>
    <property type="match status" value="1"/>
</dbReference>
<evidence type="ECO:0000256" key="1">
    <source>
        <dbReference type="ARBA" id="ARBA00001935"/>
    </source>
</evidence>
<evidence type="ECO:0000256" key="4">
    <source>
        <dbReference type="ARBA" id="ARBA00022772"/>
    </source>
</evidence>
<evidence type="ECO:0000259" key="11">
    <source>
        <dbReference type="Pfam" id="PF01179"/>
    </source>
</evidence>